<organism evidence="1 2">
    <name type="scientific">Prosthecobacter fusiformis</name>
    <dbReference type="NCBI Taxonomy" id="48464"/>
    <lineage>
        <taxon>Bacteria</taxon>
        <taxon>Pseudomonadati</taxon>
        <taxon>Verrucomicrobiota</taxon>
        <taxon>Verrucomicrobiia</taxon>
        <taxon>Verrucomicrobiales</taxon>
        <taxon>Verrucomicrobiaceae</taxon>
        <taxon>Prosthecobacter</taxon>
    </lineage>
</organism>
<protein>
    <submittedName>
        <fullName evidence="1">Uncharacterized protein</fullName>
    </submittedName>
</protein>
<proteinExistence type="predicted"/>
<keyword evidence="2" id="KW-1185">Reference proteome</keyword>
<name>A0A4R7RQB4_9BACT</name>
<sequence>MEELDKRTANQLRRIARKKVQKDVESSRWKRFLKAENEQYWRVGGRLFWETLKSVKHGSDSKLDRHGELRSPRLFWMYQDKEAIELDGGRLFLWIHGGTILSRSISFGKIFASSPNVGNQGTMTGCA</sequence>
<dbReference type="EMBL" id="SOCA01000008">
    <property type="protein sequence ID" value="TDU66467.1"/>
    <property type="molecule type" value="Genomic_DNA"/>
</dbReference>
<comment type="caution">
    <text evidence="1">The sequence shown here is derived from an EMBL/GenBank/DDBJ whole genome shotgun (WGS) entry which is preliminary data.</text>
</comment>
<evidence type="ECO:0000313" key="2">
    <source>
        <dbReference type="Proteomes" id="UP000295662"/>
    </source>
</evidence>
<dbReference type="Proteomes" id="UP000295662">
    <property type="component" value="Unassembled WGS sequence"/>
</dbReference>
<gene>
    <name evidence="1" type="ORF">EI77_03562</name>
</gene>
<evidence type="ECO:0000313" key="1">
    <source>
        <dbReference type="EMBL" id="TDU66467.1"/>
    </source>
</evidence>
<accession>A0A4R7RQB4</accession>
<reference evidence="1 2" key="1">
    <citation type="submission" date="2019-03" db="EMBL/GenBank/DDBJ databases">
        <title>Genomic Encyclopedia of Archaeal and Bacterial Type Strains, Phase II (KMG-II): from individual species to whole genera.</title>
        <authorList>
            <person name="Goeker M."/>
        </authorList>
    </citation>
    <scope>NUCLEOTIDE SEQUENCE [LARGE SCALE GENOMIC DNA]</scope>
    <source>
        <strain evidence="1 2">ATCC 25309</strain>
    </source>
</reference>
<dbReference type="AlphaFoldDB" id="A0A4R7RQB4"/>